<dbReference type="InterPro" id="IPR007627">
    <property type="entry name" value="RNA_pol_sigma70_r2"/>
</dbReference>
<dbReference type="RefSeq" id="WP_240984223.1">
    <property type="nucleotide sequence ID" value="NZ_CDGJ01000032.1"/>
</dbReference>
<organism evidence="2">
    <name type="scientific">Acididesulfobacillus acetoxydans</name>
    <dbReference type="NCBI Taxonomy" id="1561005"/>
    <lineage>
        <taxon>Bacteria</taxon>
        <taxon>Bacillati</taxon>
        <taxon>Bacillota</taxon>
        <taxon>Clostridia</taxon>
        <taxon>Eubacteriales</taxon>
        <taxon>Peptococcaceae</taxon>
        <taxon>Acididesulfobacillus</taxon>
    </lineage>
</organism>
<dbReference type="Pfam" id="PF04542">
    <property type="entry name" value="Sigma70_r2"/>
    <property type="match status" value="1"/>
</dbReference>
<dbReference type="KEGG" id="aacx:DEACI_1220"/>
<reference evidence="3" key="1">
    <citation type="submission" date="2014-11" db="EMBL/GenBank/DDBJ databases">
        <authorList>
            <person name="Hornung B.V."/>
        </authorList>
    </citation>
    <scope>NUCLEOTIDE SEQUENCE</scope>
    <source>
        <strain evidence="3">INE</strain>
    </source>
</reference>
<dbReference type="AlphaFoldDB" id="A0A8S0XVS9"/>
<evidence type="ECO:0000313" key="4">
    <source>
        <dbReference type="Proteomes" id="UP001071230"/>
    </source>
</evidence>
<name>A0A8S0XVS9_9FIRM</name>
<protein>
    <submittedName>
        <fullName evidence="2">RNA polymerase sigma factor, region 2</fullName>
    </submittedName>
</protein>
<dbReference type="GO" id="GO:0003700">
    <property type="term" value="F:DNA-binding transcription factor activity"/>
    <property type="evidence" value="ECO:0007669"/>
    <property type="project" value="InterPro"/>
</dbReference>
<evidence type="ECO:0000313" key="3">
    <source>
        <dbReference type="EMBL" id="CEJ06701.1"/>
    </source>
</evidence>
<keyword evidence="4" id="KW-1185">Reference proteome</keyword>
<dbReference type="InterPro" id="IPR013325">
    <property type="entry name" value="RNA_pol_sigma_r2"/>
</dbReference>
<feature type="domain" description="RNA polymerase sigma-70 region 2" evidence="1">
    <location>
        <begin position="14"/>
        <end position="76"/>
    </location>
</feature>
<accession>A0A8S0XVS9</accession>
<dbReference type="Proteomes" id="UP000836597">
    <property type="component" value="Chromosome"/>
</dbReference>
<dbReference type="GO" id="GO:0006352">
    <property type="term" value="P:DNA-templated transcription initiation"/>
    <property type="evidence" value="ECO:0007669"/>
    <property type="project" value="InterPro"/>
</dbReference>
<dbReference type="SUPFAM" id="SSF88946">
    <property type="entry name" value="Sigma2 domain of RNA polymerase sigma factors"/>
    <property type="match status" value="1"/>
</dbReference>
<dbReference type="EMBL" id="LR746496">
    <property type="protein sequence ID" value="CAA7600567.1"/>
    <property type="molecule type" value="Genomic_DNA"/>
</dbReference>
<evidence type="ECO:0000313" key="2">
    <source>
        <dbReference type="EMBL" id="CAA7600567.1"/>
    </source>
</evidence>
<evidence type="ECO:0000259" key="1">
    <source>
        <dbReference type="Pfam" id="PF04542"/>
    </source>
</evidence>
<dbReference type="Proteomes" id="UP001071230">
    <property type="component" value="Unassembled WGS sequence"/>
</dbReference>
<dbReference type="Gene3D" id="1.10.1740.10">
    <property type="match status" value="1"/>
</dbReference>
<gene>
    <name evidence="3" type="ORF">DEACI_1151</name>
    <name evidence="2" type="ORF">DEACI_1220</name>
</gene>
<reference evidence="2" key="2">
    <citation type="submission" date="2020-01" db="EMBL/GenBank/DDBJ databases">
        <authorList>
            <person name="Hornung B."/>
        </authorList>
    </citation>
    <scope>NUCLEOTIDE SEQUENCE</scope>
    <source>
        <strain evidence="2">PacBioINE</strain>
    </source>
</reference>
<sequence length="281" mass="30983">MGAEFRGDETETWYNQSVTRLYRFVYGRVQNRAEAEDITQEAYVRCLKMYKGRNSLPPYAYLRQTAQNLIYDRYRSLLTHPVSTVDPKRPQQIYARAKSVVFAYGDTVVSETVPDAPFVLSPGAALGQADGGQLEVLKDSLRWRQGGLEIKAEGPRALELARQLAKITLPQAGQGTGQVPQVKVPVNMEVVRNSQQQVDAGSSPWQLDPLQVAQTFVALKMSPGGIKGNPPVAYSSFKLAVNTGAEAVVRVAQGPVKTVYLKRLVRQDASGIWTVVGYAPR</sequence>
<proteinExistence type="predicted"/>
<dbReference type="EMBL" id="CDGJ01000032">
    <property type="protein sequence ID" value="CEJ06701.1"/>
    <property type="molecule type" value="Genomic_DNA"/>
</dbReference>